<reference evidence="3" key="1">
    <citation type="submission" date="2021-01" db="EMBL/GenBank/DDBJ databases">
        <title>A chromosome-scale assembly of European eel, Anguilla anguilla.</title>
        <authorList>
            <person name="Henkel C."/>
            <person name="Jong-Raadsen S.A."/>
            <person name="Dufour S."/>
            <person name="Weltzien F.-A."/>
            <person name="Palstra A.P."/>
            <person name="Pelster B."/>
            <person name="Spaink H.P."/>
            <person name="Van Den Thillart G.E."/>
            <person name="Jansen H."/>
            <person name="Zahm M."/>
            <person name="Klopp C."/>
            <person name="Cedric C."/>
            <person name="Louis A."/>
            <person name="Berthelot C."/>
            <person name="Parey E."/>
            <person name="Roest Crollius H."/>
            <person name="Montfort J."/>
            <person name="Robinson-Rechavi M."/>
            <person name="Bucao C."/>
            <person name="Bouchez O."/>
            <person name="Gislard M."/>
            <person name="Lluch J."/>
            <person name="Milhes M."/>
            <person name="Lampietro C."/>
            <person name="Lopez Roques C."/>
            <person name="Donnadieu C."/>
            <person name="Braasch I."/>
            <person name="Desvignes T."/>
            <person name="Postlethwait J."/>
            <person name="Bobe J."/>
            <person name="Guiguen Y."/>
            <person name="Dirks R."/>
        </authorList>
    </citation>
    <scope>NUCLEOTIDE SEQUENCE</scope>
    <source>
        <strain evidence="3">Tag_6206</strain>
        <tissue evidence="3">Liver</tissue>
    </source>
</reference>
<comment type="caution">
    <text evidence="3">The sequence shown here is derived from an EMBL/GenBank/DDBJ whole genome shotgun (WGS) entry which is preliminary data.</text>
</comment>
<feature type="region of interest" description="Disordered" evidence="1">
    <location>
        <begin position="174"/>
        <end position="211"/>
    </location>
</feature>
<organism evidence="3 4">
    <name type="scientific">Anguilla anguilla</name>
    <name type="common">European freshwater eel</name>
    <name type="synonym">Muraena anguilla</name>
    <dbReference type="NCBI Taxonomy" id="7936"/>
    <lineage>
        <taxon>Eukaryota</taxon>
        <taxon>Metazoa</taxon>
        <taxon>Chordata</taxon>
        <taxon>Craniata</taxon>
        <taxon>Vertebrata</taxon>
        <taxon>Euteleostomi</taxon>
        <taxon>Actinopterygii</taxon>
        <taxon>Neopterygii</taxon>
        <taxon>Teleostei</taxon>
        <taxon>Anguilliformes</taxon>
        <taxon>Anguillidae</taxon>
        <taxon>Anguilla</taxon>
    </lineage>
</organism>
<accession>A0A9D3MG94</accession>
<dbReference type="Gene3D" id="1.20.5.650">
    <property type="entry name" value="Single helix bin"/>
    <property type="match status" value="1"/>
</dbReference>
<dbReference type="Proteomes" id="UP001044222">
    <property type="component" value="Chromosome 6"/>
</dbReference>
<evidence type="ECO:0000313" key="4">
    <source>
        <dbReference type="Proteomes" id="UP001044222"/>
    </source>
</evidence>
<gene>
    <name evidence="3" type="ORF">ANANG_G00120910</name>
</gene>
<proteinExistence type="predicted"/>
<feature type="region of interest" description="Disordered" evidence="1">
    <location>
        <begin position="136"/>
        <end position="155"/>
    </location>
</feature>
<keyword evidence="4" id="KW-1185">Reference proteome</keyword>
<evidence type="ECO:0000256" key="1">
    <source>
        <dbReference type="SAM" id="MobiDB-lite"/>
    </source>
</evidence>
<dbReference type="EMBL" id="JAFIRN010000006">
    <property type="protein sequence ID" value="KAG5846993.1"/>
    <property type="molecule type" value="Genomic_DNA"/>
</dbReference>
<name>A0A9D3MG94_ANGAN</name>
<feature type="compositionally biased region" description="Basic and acidic residues" evidence="1">
    <location>
        <begin position="52"/>
        <end position="68"/>
    </location>
</feature>
<feature type="compositionally biased region" description="Basic and acidic residues" evidence="1">
    <location>
        <begin position="76"/>
        <end position="85"/>
    </location>
</feature>
<feature type="compositionally biased region" description="Acidic residues" evidence="1">
    <location>
        <begin position="174"/>
        <end position="186"/>
    </location>
</feature>
<dbReference type="AlphaFoldDB" id="A0A9D3MG94"/>
<evidence type="ECO:0000259" key="2">
    <source>
        <dbReference type="Pfam" id="PF07741"/>
    </source>
</evidence>
<sequence length="211" mass="23741">MRRRLCVLSPQYILNDKEVKIKTELWMKQNEEYLKEQREKEERIAKEKELGIYKEQKPKKSGRRREPIHASTAGEAIEKMLEQKKISSKINYDATPGRRKRTSTNRSLAAHVSSMAKRLRPLISAQANKKLAVEQAALASPPPTPAPEPAPMPVPVPAGPSVTVVVETGPVVYEEEAEEEEEEAEEPCVSAMELLGNNDYGHEVDEEEEGL</sequence>
<evidence type="ECO:0000313" key="3">
    <source>
        <dbReference type="EMBL" id="KAG5846993.1"/>
    </source>
</evidence>
<dbReference type="InterPro" id="IPR011665">
    <property type="entry name" value="BRF1_TBP-bd_dom"/>
</dbReference>
<feature type="region of interest" description="Disordered" evidence="1">
    <location>
        <begin position="52"/>
        <end position="112"/>
    </location>
</feature>
<protein>
    <recommendedName>
        <fullName evidence="2">Brf1 TBP-binding domain-containing protein</fullName>
    </recommendedName>
</protein>
<dbReference type="Pfam" id="PF07741">
    <property type="entry name" value="BRF1"/>
    <property type="match status" value="1"/>
</dbReference>
<feature type="domain" description="Brf1 TBP-binding" evidence="2">
    <location>
        <begin position="11"/>
        <end position="94"/>
    </location>
</feature>
<feature type="compositionally biased region" description="Pro residues" evidence="1">
    <location>
        <begin position="140"/>
        <end position="155"/>
    </location>
</feature>